<evidence type="ECO:0000256" key="1">
    <source>
        <dbReference type="SAM" id="MobiDB-lite"/>
    </source>
</evidence>
<evidence type="ECO:0000256" key="2">
    <source>
        <dbReference type="SAM" id="SignalP"/>
    </source>
</evidence>
<dbReference type="AlphaFoldDB" id="A0A1I0C970"/>
<dbReference type="EMBL" id="FOHV01000010">
    <property type="protein sequence ID" value="SET16111.1"/>
    <property type="molecule type" value="Genomic_DNA"/>
</dbReference>
<gene>
    <name evidence="3" type="ORF">SAMN02583745_01532</name>
</gene>
<feature type="compositionally biased region" description="Pro residues" evidence="1">
    <location>
        <begin position="220"/>
        <end position="230"/>
    </location>
</feature>
<accession>A0A1I0C970</accession>
<evidence type="ECO:0000313" key="3">
    <source>
        <dbReference type="EMBL" id="SET16111.1"/>
    </source>
</evidence>
<proteinExistence type="predicted"/>
<keyword evidence="4" id="KW-1185">Reference proteome</keyword>
<dbReference type="RefSeq" id="WP_093319302.1">
    <property type="nucleotide sequence ID" value="NZ_FOHV01000010.1"/>
</dbReference>
<feature type="region of interest" description="Disordered" evidence="1">
    <location>
        <begin position="217"/>
        <end position="241"/>
    </location>
</feature>
<dbReference type="Proteomes" id="UP000242642">
    <property type="component" value="Unassembled WGS sequence"/>
</dbReference>
<feature type="chain" id="PRO_5017338913" evidence="2">
    <location>
        <begin position="42"/>
        <end position="400"/>
    </location>
</feature>
<name>A0A1I0C970_9GAMM</name>
<keyword evidence="2" id="KW-0732">Signal</keyword>
<organism evidence="3 4">
    <name type="scientific">Thorsellia anophelis DSM 18579</name>
    <dbReference type="NCBI Taxonomy" id="1123402"/>
    <lineage>
        <taxon>Bacteria</taxon>
        <taxon>Pseudomonadati</taxon>
        <taxon>Pseudomonadota</taxon>
        <taxon>Gammaproteobacteria</taxon>
        <taxon>Enterobacterales</taxon>
        <taxon>Thorselliaceae</taxon>
        <taxon>Thorsellia</taxon>
    </lineage>
</organism>
<sequence>MMLVKKETQKVKNGLINRKTKLTLMIAAMCFGGIMSTPVMAAQVFNSGYTQEIHGHMPYFSSIGAILYQATNGAVYDAAANEGAKAVIKVGDTLRVPTHIEEAAYNQFYTWADADGTGTVGDTEHKANINLSFEWYLLESGATTIVPGVNAKLLTTSDGVTVDTARNGAGYVVGVDALNKQIGFRVKAYSVKGVPNEGVYLDVPNVAYLGQQVIDETDPSVPPTAVPPGPETENPNIDNKPVAPGAKYIVDIIDVKTNQPLGNNKVYVNREYKAVIRALNEAQTGYDDVTETMEKYLTWSVYSGNSQSGYVAQVENMTHQGLLNITGDINDFDPDSPTYTEDTKVQSRFTSGDNTTFKTQDLNANALDQVMNLPPHFSEQGLQLRVNLILPDETTEAPGA</sequence>
<feature type="signal peptide" evidence="2">
    <location>
        <begin position="1"/>
        <end position="41"/>
    </location>
</feature>
<evidence type="ECO:0000313" key="4">
    <source>
        <dbReference type="Proteomes" id="UP000242642"/>
    </source>
</evidence>
<dbReference type="STRING" id="1123402.SAMN02583745_01532"/>
<reference evidence="4" key="1">
    <citation type="submission" date="2016-10" db="EMBL/GenBank/DDBJ databases">
        <authorList>
            <person name="Varghese N."/>
            <person name="Submissions S."/>
        </authorList>
    </citation>
    <scope>NUCLEOTIDE SEQUENCE [LARGE SCALE GENOMIC DNA]</scope>
    <source>
        <strain evidence="4">DSM 18579</strain>
    </source>
</reference>
<protein>
    <submittedName>
        <fullName evidence="3">Uncharacterized protein</fullName>
    </submittedName>
</protein>